<dbReference type="InterPro" id="IPR007048">
    <property type="entry name" value="IraD/Gp25-like"/>
</dbReference>
<organism evidence="2 3">
    <name type="scientific">Amycolatopsis iheyensis</name>
    <dbReference type="NCBI Taxonomy" id="2945988"/>
    <lineage>
        <taxon>Bacteria</taxon>
        <taxon>Bacillati</taxon>
        <taxon>Actinomycetota</taxon>
        <taxon>Actinomycetes</taxon>
        <taxon>Pseudonocardiales</taxon>
        <taxon>Pseudonocardiaceae</taxon>
        <taxon>Amycolatopsis</taxon>
    </lineage>
</organism>
<keyword evidence="3" id="KW-1185">Reference proteome</keyword>
<comment type="caution">
    <text evidence="2">The sequence shown here is derived from an EMBL/GenBank/DDBJ whole genome shotgun (WGS) entry which is preliminary data.</text>
</comment>
<evidence type="ECO:0000313" key="3">
    <source>
        <dbReference type="Proteomes" id="UP001144096"/>
    </source>
</evidence>
<evidence type="ECO:0000313" key="2">
    <source>
        <dbReference type="EMBL" id="MCR6487827.1"/>
    </source>
</evidence>
<dbReference type="EMBL" id="JAMXQV010000021">
    <property type="protein sequence ID" value="MCR6487827.1"/>
    <property type="molecule type" value="Genomic_DNA"/>
</dbReference>
<dbReference type="RefSeq" id="WP_257924391.1">
    <property type="nucleotide sequence ID" value="NZ_JAMXQV010000021.1"/>
</dbReference>
<dbReference type="Proteomes" id="UP001144096">
    <property type="component" value="Unassembled WGS sequence"/>
</dbReference>
<feature type="domain" description="IraD/Gp25-like" evidence="1">
    <location>
        <begin position="24"/>
        <end position="110"/>
    </location>
</feature>
<evidence type="ECO:0000259" key="1">
    <source>
        <dbReference type="Pfam" id="PF04965"/>
    </source>
</evidence>
<dbReference type="SUPFAM" id="SSF160719">
    <property type="entry name" value="gpW/gp25-like"/>
    <property type="match status" value="1"/>
</dbReference>
<dbReference type="Gene3D" id="3.10.450.40">
    <property type="match status" value="1"/>
</dbReference>
<accession>A0A9X2NHD6</accession>
<dbReference type="Pfam" id="PF04965">
    <property type="entry name" value="GPW_gp25"/>
    <property type="match status" value="1"/>
</dbReference>
<reference evidence="2" key="1">
    <citation type="submission" date="2022-06" db="EMBL/GenBank/DDBJ databases">
        <title>Amycolatopsis iheyaensis sp. nov., a new species of the genus Amycolatopsis isolated from soil in Iheya island, Japan.</title>
        <authorList>
            <person name="Ngamcharungchit C."/>
            <person name="Kanto H."/>
            <person name="Take A."/>
            <person name="Intra B."/>
            <person name="Matsumoto A."/>
            <person name="Panbangred W."/>
            <person name="Inahashi Y."/>
        </authorList>
    </citation>
    <scope>NUCLEOTIDE SEQUENCE</scope>
    <source>
        <strain evidence="2">OK19-0408</strain>
    </source>
</reference>
<dbReference type="AlphaFoldDB" id="A0A9X2NHD6"/>
<proteinExistence type="predicted"/>
<protein>
    <submittedName>
        <fullName evidence="2">GPW/gp25 family protein</fullName>
    </submittedName>
</protein>
<sequence>MSDSGIAFPVGFTPWGTIAVAERVRKVEQAMRLVLLTYPGERARRPDFGSRLRDFVFEPVTSGTAARLAAEVRRALGEWERRAEVLAVDVVPDEARPGLLHIVIGYRLAGADELRELELPFHALPEGGVS</sequence>
<gene>
    <name evidence="2" type="ORF">M8542_33875</name>
</gene>
<name>A0A9X2NHD6_9PSEU</name>